<keyword evidence="1" id="KW-0732">Signal</keyword>
<keyword evidence="3" id="KW-1185">Reference proteome</keyword>
<proteinExistence type="predicted"/>
<dbReference type="EMBL" id="FQWD01000001">
    <property type="protein sequence ID" value="SHF71575.1"/>
    <property type="molecule type" value="Genomic_DNA"/>
</dbReference>
<evidence type="ECO:0000256" key="1">
    <source>
        <dbReference type="SAM" id="SignalP"/>
    </source>
</evidence>
<organism evidence="2 3">
    <name type="scientific">Marisediminitalea aggregata</name>
    <dbReference type="NCBI Taxonomy" id="634436"/>
    <lineage>
        <taxon>Bacteria</taxon>
        <taxon>Pseudomonadati</taxon>
        <taxon>Pseudomonadota</taxon>
        <taxon>Gammaproteobacteria</taxon>
        <taxon>Alteromonadales</taxon>
        <taxon>Alteromonadaceae</taxon>
        <taxon>Marisediminitalea</taxon>
    </lineage>
</organism>
<accession>A0A1M5DXA8</accession>
<gene>
    <name evidence="2" type="ORF">SAMN05216361_0165</name>
</gene>
<dbReference type="Proteomes" id="UP000184520">
    <property type="component" value="Unassembled WGS sequence"/>
</dbReference>
<dbReference type="AlphaFoldDB" id="A0A1M5DXA8"/>
<dbReference type="STRING" id="634436.SAMN05216361_0165"/>
<name>A0A1M5DXA8_9ALTE</name>
<reference evidence="3" key="1">
    <citation type="submission" date="2016-11" db="EMBL/GenBank/DDBJ databases">
        <authorList>
            <person name="Varghese N."/>
            <person name="Submissions S."/>
        </authorList>
    </citation>
    <scope>NUCLEOTIDE SEQUENCE [LARGE SCALE GENOMIC DNA]</scope>
    <source>
        <strain evidence="3">CGMCC 1.8995</strain>
    </source>
</reference>
<evidence type="ECO:0008006" key="4">
    <source>
        <dbReference type="Google" id="ProtNLM"/>
    </source>
</evidence>
<evidence type="ECO:0000313" key="3">
    <source>
        <dbReference type="Proteomes" id="UP000184520"/>
    </source>
</evidence>
<dbReference type="PROSITE" id="PS51257">
    <property type="entry name" value="PROKAR_LIPOPROTEIN"/>
    <property type="match status" value="1"/>
</dbReference>
<feature type="signal peptide" evidence="1">
    <location>
        <begin position="1"/>
        <end position="19"/>
    </location>
</feature>
<protein>
    <recommendedName>
        <fullName evidence="4">Carboxypeptidase regulatory-like domain-containing protein</fullName>
    </recommendedName>
</protein>
<evidence type="ECO:0000313" key="2">
    <source>
        <dbReference type="EMBL" id="SHF71575.1"/>
    </source>
</evidence>
<feature type="chain" id="PRO_5013268392" description="Carboxypeptidase regulatory-like domain-containing protein" evidence="1">
    <location>
        <begin position="20"/>
        <end position="494"/>
    </location>
</feature>
<sequence length="494" mass="54196">MLKKLSCFVVTAFMLGACGGGSDSPTNNTGGGSGGGGNATTYQLSLTSVGVNQCNEESPLTTSRVVIHNADFTERTVLNPNSNGQFSYSTSDSHVSFSLVSYREIEPGIFQTNIQTTISAPTTDLGVFYTNHEVDVDCGCYDDLVTVVVPDLVGEIEETTVYLGGSQTVSDVSQRTTDGVQVPLEICRNNGESIITGNVSIVPQMLSRGIMPQQFVSGMTVEASLDTTAISVNSQSANSIYKYTYSYIDGIARYSSTDSTYDDDYLYLVNEPTIDAHEINVTTSDTFYHPEFDFGFYIIARTDMHNDIASQYEMPLADVNVEKIVDVVLAEDSQYDVSGEMPSADLFRVSTALQTETMQESLVWGISMPVVGEFPNIDNWDPLEYLDTSSALLGEPDSLNLDVILVGYENAQTYDDFLINQRDFESGIFDVRFNQYELAVIVLETGDTSQFEAPLVSQRVTNLVRHNPNRKSADELASSNKAKAKLKQQLKSRY</sequence>